<dbReference type="OrthoDB" id="3623853at2"/>
<evidence type="ECO:0000256" key="1">
    <source>
        <dbReference type="SAM" id="SignalP"/>
    </source>
</evidence>
<evidence type="ECO:0000313" key="3">
    <source>
        <dbReference type="EMBL" id="OXM57752.1"/>
    </source>
</evidence>
<gene>
    <name evidence="3" type="ORF">CFP71_06265</name>
</gene>
<name>A0A229SFR5_9PSEU</name>
<dbReference type="PROSITE" id="PS51257">
    <property type="entry name" value="PROKAR_LIPOPROTEIN"/>
    <property type="match status" value="1"/>
</dbReference>
<sequence length="206" mass="21158">MGQQVRRAGTVSVIVSGVACLLTIGQASAAVSHETGTVLYMCSFPMIGQQPLDITARFDSPGTATAGGTITPAAISGTATFNAIHNATIFSAANYDGLRGKVTAPVTATNATPASATVTGLDLPAQITPYVPGPRTFVFTQTAATAVPSFTAGAPGEATFALGNTFKLEVDFHKRDGTWTPWTLDCTVKITNPAQNRAFAPAIPVV</sequence>
<comment type="caution">
    <text evidence="3">The sequence shown here is derived from an EMBL/GenBank/DDBJ whole genome shotgun (WGS) entry which is preliminary data.</text>
</comment>
<dbReference type="EMBL" id="NMQT01000020">
    <property type="protein sequence ID" value="OXM57752.1"/>
    <property type="molecule type" value="Genomic_DNA"/>
</dbReference>
<dbReference type="AlphaFoldDB" id="A0A229SFR5"/>
<accession>A0A229SFR5</accession>
<reference evidence="3 4" key="1">
    <citation type="submission" date="2017-07" db="EMBL/GenBank/DDBJ databases">
        <title>Amycolatopsis thailandensis Genome sequencing and assembly.</title>
        <authorList>
            <person name="Kaur N."/>
            <person name="Mayilraj S."/>
        </authorList>
    </citation>
    <scope>NUCLEOTIDE SEQUENCE [LARGE SCALE GENOMIC DNA]</scope>
    <source>
        <strain evidence="3 4">JCM 16380</strain>
    </source>
</reference>
<feature type="chain" id="PRO_5012082079" description="DUF6801 domain-containing protein" evidence="1">
    <location>
        <begin position="30"/>
        <end position="206"/>
    </location>
</feature>
<evidence type="ECO:0000313" key="4">
    <source>
        <dbReference type="Proteomes" id="UP000215223"/>
    </source>
</evidence>
<keyword evidence="4" id="KW-1185">Reference proteome</keyword>
<dbReference type="InterPro" id="IPR046542">
    <property type="entry name" value="DUF6801"/>
</dbReference>
<dbReference type="Proteomes" id="UP000215223">
    <property type="component" value="Unassembled WGS sequence"/>
</dbReference>
<proteinExistence type="predicted"/>
<protein>
    <recommendedName>
        <fullName evidence="2">DUF6801 domain-containing protein</fullName>
    </recommendedName>
</protein>
<keyword evidence="1" id="KW-0732">Signal</keyword>
<feature type="domain" description="DUF6801" evidence="2">
    <location>
        <begin position="40"/>
        <end position="200"/>
    </location>
</feature>
<dbReference type="Pfam" id="PF20611">
    <property type="entry name" value="DUF6801"/>
    <property type="match status" value="1"/>
</dbReference>
<feature type="signal peptide" evidence="1">
    <location>
        <begin position="1"/>
        <end position="29"/>
    </location>
</feature>
<evidence type="ECO:0000259" key="2">
    <source>
        <dbReference type="Pfam" id="PF20611"/>
    </source>
</evidence>
<organism evidence="3 4">
    <name type="scientific">Amycolatopsis thailandensis</name>
    <dbReference type="NCBI Taxonomy" id="589330"/>
    <lineage>
        <taxon>Bacteria</taxon>
        <taxon>Bacillati</taxon>
        <taxon>Actinomycetota</taxon>
        <taxon>Actinomycetes</taxon>
        <taxon>Pseudonocardiales</taxon>
        <taxon>Pseudonocardiaceae</taxon>
        <taxon>Amycolatopsis</taxon>
    </lineage>
</organism>
<dbReference type="RefSeq" id="WP_093932882.1">
    <property type="nucleotide sequence ID" value="NZ_JBHUSO010000763.1"/>
</dbReference>